<feature type="compositionally biased region" description="Basic and acidic residues" evidence="15">
    <location>
        <begin position="251"/>
        <end position="267"/>
    </location>
</feature>
<evidence type="ECO:0000259" key="17">
    <source>
        <dbReference type="PROSITE" id="PS51192"/>
    </source>
</evidence>
<name>A0A6J4UCT0_9BACT</name>
<dbReference type="AlphaFoldDB" id="A0A6J4UCT0"/>
<feature type="domain" description="Helicase ATP-binding" evidence="17">
    <location>
        <begin position="329"/>
        <end position="498"/>
    </location>
</feature>
<dbReference type="PROSITE" id="PS51194">
    <property type="entry name" value="HELICASE_CTER"/>
    <property type="match status" value="1"/>
</dbReference>
<evidence type="ECO:0000256" key="15">
    <source>
        <dbReference type="SAM" id="MobiDB-lite"/>
    </source>
</evidence>
<dbReference type="Pfam" id="PF00570">
    <property type="entry name" value="HRDC"/>
    <property type="match status" value="1"/>
</dbReference>
<evidence type="ECO:0000256" key="14">
    <source>
        <dbReference type="ARBA" id="ARBA00044550"/>
    </source>
</evidence>
<dbReference type="InterPro" id="IPR027417">
    <property type="entry name" value="P-loop_NTPase"/>
</dbReference>
<dbReference type="Pfam" id="PF09382">
    <property type="entry name" value="RQC"/>
    <property type="match status" value="1"/>
</dbReference>
<dbReference type="GO" id="GO:0016787">
    <property type="term" value="F:hydrolase activity"/>
    <property type="evidence" value="ECO:0007669"/>
    <property type="project" value="UniProtKB-KW"/>
</dbReference>
<dbReference type="InterPro" id="IPR011990">
    <property type="entry name" value="TPR-like_helical_dom_sf"/>
</dbReference>
<dbReference type="GO" id="GO:0005737">
    <property type="term" value="C:cytoplasm"/>
    <property type="evidence" value="ECO:0007669"/>
    <property type="project" value="TreeGrafter"/>
</dbReference>
<reference evidence="19" key="1">
    <citation type="submission" date="2020-02" db="EMBL/GenBank/DDBJ databases">
        <authorList>
            <person name="Meier V. D."/>
        </authorList>
    </citation>
    <scope>NUCLEOTIDE SEQUENCE</scope>
    <source>
        <strain evidence="19">AVDCRST_MAG59</strain>
    </source>
</reference>
<dbReference type="InterPro" id="IPR011545">
    <property type="entry name" value="DEAD/DEAH_box_helicase_dom"/>
</dbReference>
<protein>
    <recommendedName>
        <fullName evidence="13">ATP-dependent DNA helicase RecQ</fullName>
        <ecNumber evidence="12">5.6.2.4</ecNumber>
    </recommendedName>
    <alternativeName>
        <fullName evidence="14">DNA 3'-5' helicase RecQ</fullName>
    </alternativeName>
</protein>
<feature type="domain" description="Helicase C-terminal" evidence="18">
    <location>
        <begin position="521"/>
        <end position="667"/>
    </location>
</feature>
<evidence type="ECO:0000259" key="18">
    <source>
        <dbReference type="PROSITE" id="PS51194"/>
    </source>
</evidence>
<dbReference type="PANTHER" id="PTHR13710">
    <property type="entry name" value="DNA HELICASE RECQ FAMILY MEMBER"/>
    <property type="match status" value="1"/>
</dbReference>
<keyword evidence="4" id="KW-0479">Metal-binding</keyword>
<dbReference type="Pfam" id="PF00271">
    <property type="entry name" value="Helicase_C"/>
    <property type="match status" value="1"/>
</dbReference>
<dbReference type="SUPFAM" id="SSF52540">
    <property type="entry name" value="P-loop containing nucleoside triphosphate hydrolases"/>
    <property type="match status" value="1"/>
</dbReference>
<dbReference type="EMBL" id="CADCWF010000067">
    <property type="protein sequence ID" value="CAA9544144.1"/>
    <property type="molecule type" value="Genomic_DNA"/>
</dbReference>
<dbReference type="SUPFAM" id="SSF48452">
    <property type="entry name" value="TPR-like"/>
    <property type="match status" value="1"/>
</dbReference>
<dbReference type="SMART" id="SM00490">
    <property type="entry name" value="HELICc"/>
    <property type="match status" value="1"/>
</dbReference>
<dbReference type="GO" id="GO:0043590">
    <property type="term" value="C:bacterial nucleoid"/>
    <property type="evidence" value="ECO:0007669"/>
    <property type="project" value="TreeGrafter"/>
</dbReference>
<proteinExistence type="inferred from homology"/>
<keyword evidence="5" id="KW-0547">Nucleotide-binding</keyword>
<dbReference type="GO" id="GO:0046872">
    <property type="term" value="F:metal ion binding"/>
    <property type="evidence" value="ECO:0007669"/>
    <property type="project" value="UniProtKB-KW"/>
</dbReference>
<dbReference type="Pfam" id="PF00270">
    <property type="entry name" value="DEAD"/>
    <property type="match status" value="1"/>
</dbReference>
<gene>
    <name evidence="19" type="ORF">AVDCRST_MAG59-1116</name>
</gene>
<dbReference type="Gene3D" id="1.10.10.10">
    <property type="entry name" value="Winged helix-like DNA-binding domain superfamily/Winged helix DNA-binding domain"/>
    <property type="match status" value="1"/>
</dbReference>
<evidence type="ECO:0000256" key="4">
    <source>
        <dbReference type="ARBA" id="ARBA00022723"/>
    </source>
</evidence>
<evidence type="ECO:0000256" key="13">
    <source>
        <dbReference type="ARBA" id="ARBA00044535"/>
    </source>
</evidence>
<evidence type="ECO:0000256" key="1">
    <source>
        <dbReference type="ARBA" id="ARBA00001946"/>
    </source>
</evidence>
<evidence type="ECO:0000256" key="9">
    <source>
        <dbReference type="ARBA" id="ARBA00023125"/>
    </source>
</evidence>
<dbReference type="Gene3D" id="1.25.40.10">
    <property type="entry name" value="Tetratricopeptide repeat domain"/>
    <property type="match status" value="1"/>
</dbReference>
<dbReference type="GO" id="GO:0006310">
    <property type="term" value="P:DNA recombination"/>
    <property type="evidence" value="ECO:0007669"/>
    <property type="project" value="InterPro"/>
</dbReference>
<dbReference type="SUPFAM" id="SSF46785">
    <property type="entry name" value="Winged helix' DNA-binding domain"/>
    <property type="match status" value="1"/>
</dbReference>
<evidence type="ECO:0000256" key="8">
    <source>
        <dbReference type="ARBA" id="ARBA00022840"/>
    </source>
</evidence>
<feature type="region of interest" description="Disordered" evidence="15">
    <location>
        <begin position="248"/>
        <end position="281"/>
    </location>
</feature>
<comment type="catalytic activity">
    <reaction evidence="11">
        <text>Couples ATP hydrolysis with the unwinding of duplex DNA by translocating in the 3'-5' direction.</text>
        <dbReference type="EC" id="5.6.2.4"/>
    </reaction>
</comment>
<keyword evidence="8" id="KW-0067">ATP-binding</keyword>
<evidence type="ECO:0000313" key="19">
    <source>
        <dbReference type="EMBL" id="CAA9544144.1"/>
    </source>
</evidence>
<comment type="similarity">
    <text evidence="3">Belongs to the helicase family. RecQ subfamily.</text>
</comment>
<dbReference type="SMART" id="SM00341">
    <property type="entry name" value="HRDC"/>
    <property type="match status" value="1"/>
</dbReference>
<evidence type="ECO:0000259" key="16">
    <source>
        <dbReference type="PROSITE" id="PS50967"/>
    </source>
</evidence>
<dbReference type="Gene3D" id="3.40.50.300">
    <property type="entry name" value="P-loop containing nucleotide triphosphate hydrolases"/>
    <property type="match status" value="2"/>
</dbReference>
<evidence type="ECO:0000256" key="2">
    <source>
        <dbReference type="ARBA" id="ARBA00001947"/>
    </source>
</evidence>
<accession>A0A6J4UCT0</accession>
<dbReference type="Pfam" id="PF16124">
    <property type="entry name" value="RecQ_Zn_bind"/>
    <property type="match status" value="1"/>
</dbReference>
<dbReference type="InterPro" id="IPR014001">
    <property type="entry name" value="Helicase_ATP-bd"/>
</dbReference>
<keyword evidence="9" id="KW-0238">DNA-binding</keyword>
<comment type="cofactor">
    <cofactor evidence="1">
        <name>Mg(2+)</name>
        <dbReference type="ChEBI" id="CHEBI:18420"/>
    </cofactor>
</comment>
<evidence type="ECO:0000256" key="12">
    <source>
        <dbReference type="ARBA" id="ARBA00034808"/>
    </source>
</evidence>
<keyword evidence="7 19" id="KW-0347">Helicase</keyword>
<dbReference type="GO" id="GO:0009378">
    <property type="term" value="F:four-way junction helicase activity"/>
    <property type="evidence" value="ECO:0007669"/>
    <property type="project" value="TreeGrafter"/>
</dbReference>
<keyword evidence="10" id="KW-0413">Isomerase</keyword>
<dbReference type="GO" id="GO:0043138">
    <property type="term" value="F:3'-5' DNA helicase activity"/>
    <property type="evidence" value="ECO:0007669"/>
    <property type="project" value="UniProtKB-EC"/>
</dbReference>
<evidence type="ECO:0000256" key="10">
    <source>
        <dbReference type="ARBA" id="ARBA00023235"/>
    </source>
</evidence>
<dbReference type="PANTHER" id="PTHR13710:SF105">
    <property type="entry name" value="ATP-DEPENDENT DNA HELICASE Q1"/>
    <property type="match status" value="1"/>
</dbReference>
<dbReference type="Gene3D" id="1.10.150.80">
    <property type="entry name" value="HRDC domain"/>
    <property type="match status" value="1"/>
</dbReference>
<dbReference type="InterPro" id="IPR002121">
    <property type="entry name" value="HRDC_dom"/>
</dbReference>
<dbReference type="GO" id="GO:0003677">
    <property type="term" value="F:DNA binding"/>
    <property type="evidence" value="ECO:0007669"/>
    <property type="project" value="UniProtKB-KW"/>
</dbReference>
<dbReference type="GO" id="GO:0006260">
    <property type="term" value="P:DNA replication"/>
    <property type="evidence" value="ECO:0007669"/>
    <property type="project" value="InterPro"/>
</dbReference>
<dbReference type="GO" id="GO:0005524">
    <property type="term" value="F:ATP binding"/>
    <property type="evidence" value="ECO:0007669"/>
    <property type="project" value="UniProtKB-KW"/>
</dbReference>
<keyword evidence="6" id="KW-0378">Hydrolase</keyword>
<dbReference type="PROSITE" id="PS50967">
    <property type="entry name" value="HRDC"/>
    <property type="match status" value="1"/>
</dbReference>
<dbReference type="InterPro" id="IPR032284">
    <property type="entry name" value="RecQ_Zn-bd"/>
</dbReference>
<dbReference type="InterPro" id="IPR018982">
    <property type="entry name" value="RQC_domain"/>
</dbReference>
<evidence type="ECO:0000256" key="5">
    <source>
        <dbReference type="ARBA" id="ARBA00022741"/>
    </source>
</evidence>
<dbReference type="SMART" id="SM00487">
    <property type="entry name" value="DEXDc"/>
    <property type="match status" value="1"/>
</dbReference>
<dbReference type="InterPro" id="IPR036388">
    <property type="entry name" value="WH-like_DNA-bd_sf"/>
</dbReference>
<feature type="region of interest" description="Disordered" evidence="15">
    <location>
        <begin position="1"/>
        <end position="35"/>
    </location>
</feature>
<dbReference type="NCBIfam" id="TIGR00614">
    <property type="entry name" value="recQ_fam"/>
    <property type="match status" value="1"/>
</dbReference>
<dbReference type="SMART" id="SM00956">
    <property type="entry name" value="RQC"/>
    <property type="match status" value="1"/>
</dbReference>
<dbReference type="InterPro" id="IPR001650">
    <property type="entry name" value="Helicase_C-like"/>
</dbReference>
<dbReference type="InterPro" id="IPR004589">
    <property type="entry name" value="DNA_helicase_ATP-dep_RecQ"/>
</dbReference>
<dbReference type="SUPFAM" id="SSF47819">
    <property type="entry name" value="HRDC-like"/>
    <property type="match status" value="1"/>
</dbReference>
<organism evidence="19">
    <name type="scientific">uncultured Thermomicrobiales bacterium</name>
    <dbReference type="NCBI Taxonomy" id="1645740"/>
    <lineage>
        <taxon>Bacteria</taxon>
        <taxon>Pseudomonadati</taxon>
        <taxon>Thermomicrobiota</taxon>
        <taxon>Thermomicrobia</taxon>
        <taxon>Thermomicrobiales</taxon>
        <taxon>environmental samples</taxon>
    </lineage>
</organism>
<evidence type="ECO:0000256" key="11">
    <source>
        <dbReference type="ARBA" id="ARBA00034617"/>
    </source>
</evidence>
<evidence type="ECO:0000256" key="6">
    <source>
        <dbReference type="ARBA" id="ARBA00022801"/>
    </source>
</evidence>
<dbReference type="GO" id="GO:0030894">
    <property type="term" value="C:replisome"/>
    <property type="evidence" value="ECO:0007669"/>
    <property type="project" value="TreeGrafter"/>
</dbReference>
<dbReference type="InterPro" id="IPR010997">
    <property type="entry name" value="HRDC-like_sf"/>
</dbReference>
<feature type="domain" description="HRDC" evidence="16">
    <location>
        <begin position="1000"/>
        <end position="1074"/>
    </location>
</feature>
<dbReference type="CDD" id="cd17920">
    <property type="entry name" value="DEXHc_RecQ"/>
    <property type="match status" value="1"/>
</dbReference>
<evidence type="ECO:0000256" key="3">
    <source>
        <dbReference type="ARBA" id="ARBA00005446"/>
    </source>
</evidence>
<evidence type="ECO:0000256" key="7">
    <source>
        <dbReference type="ARBA" id="ARBA00022806"/>
    </source>
</evidence>
<sequence length="1074" mass="114687">MSSTSSTAERPPADVDATDPAFPVEPAATTDEAATLPPKLQARLAAWYRLSGQFDRADTLLDEMTGRGSTAALLDERIALALARRDAAAVRTLAADRLASYPAPSAKAAFARALVELGDLEEAARIVEELLEEAPDLQTVQAVAAELALQVGDPSDAHDRCQRELAADPSRVAPRLLEARVLLLGGDPEAARRSLDLALGAASLTSNQLGAAAGLADLLGQPTRAQSLRLRASRHEAARAAQLATEIDAALGREPEGVASPKRDHDSPTPPRSNGATTLPESVAVAKVQTPLETITPADDVSPTDPRVLETLSRVFGHDGLRPGQAAVIERVLAGRDTLAILPTGAGKSLTFQLPSLLLEGVTLVLSPLIALMKDQAEGLPPELRDQTAVLNSTLSAADQRRTLDGIANGDYRLVYAAPERLRQGSFLHALRQGNVALVTIDEAHCISLWGHDFRPDYLTVPWALPELGNPPVLAITATATQETAASIETVLGRELDVVRTSSFRPNLFYAAEKQANREGKVKRLIALCRETPGPGIVYVSSRRDAETLAGILRDNGVRAVPYHAGLEPGIRSRHQERFMAGQERVVVATVAFGMGVDKRDVRFLVHFSPSTSLEAYAQESGRGGRDGQPSRCTLLFTSADRTSAARLAKRDAMAIETLREIYRCLSRHAVGPWAIFDPSAIVLSPPSGATADDTPDPRIGLGLLDQASLVRRHPNVAADYTLPSLLLDLAVGDDATEEERLLWQRLVEWARGRSDDNDRIRLQTAVACAALGIAPERLAALLEARAGETLDEGPRLPCYELLPAGEDASRRMSAVLAAAERRANGRVERMMAYAEGVRCRHLAIAEHLGERLDPCGVACDVCTNAITRGGVRGSERTTTSAADARALLDALATVPFRIGKPGLVKLLAGSAESRIQADRSPLFGALSGVRKSAIERLVDDLLAAGVLRADQDGEYRILALTPEARHVSDDELTEALTRPAASPPGVSPRGGRVISDAIDEVDEALLARLLDWRRERAAADAVPAYVVAPNAALEGVARLRPTSPEALERVPGFGPGRVERYRDEVLAIVAGSE</sequence>
<comment type="cofactor">
    <cofactor evidence="2">
        <name>Zn(2+)</name>
        <dbReference type="ChEBI" id="CHEBI:29105"/>
    </cofactor>
</comment>
<dbReference type="PROSITE" id="PS51192">
    <property type="entry name" value="HELICASE_ATP_BIND_1"/>
    <property type="match status" value="1"/>
</dbReference>
<dbReference type="EC" id="5.6.2.4" evidence="12"/>
<dbReference type="GO" id="GO:0006281">
    <property type="term" value="P:DNA repair"/>
    <property type="evidence" value="ECO:0007669"/>
    <property type="project" value="InterPro"/>
</dbReference>
<dbReference type="InterPro" id="IPR044876">
    <property type="entry name" value="HRDC_dom_sf"/>
</dbReference>
<dbReference type="InterPro" id="IPR036390">
    <property type="entry name" value="WH_DNA-bd_sf"/>
</dbReference>